<dbReference type="Gene3D" id="3.40.50.720">
    <property type="entry name" value="NAD(P)-binding Rossmann-like Domain"/>
    <property type="match status" value="1"/>
</dbReference>
<reference evidence="2 3" key="1">
    <citation type="submission" date="2020-04" db="EMBL/GenBank/DDBJ databases">
        <authorList>
            <person name="De Canck E."/>
        </authorList>
    </citation>
    <scope>NUCLEOTIDE SEQUENCE [LARGE SCALE GENOMIC DNA]</scope>
    <source>
        <strain evidence="2 3">LMG 26845</strain>
    </source>
</reference>
<dbReference type="RefSeq" id="WP_082380326.1">
    <property type="nucleotide sequence ID" value="NZ_CADIJR010000012.1"/>
</dbReference>
<dbReference type="EC" id="5.1.3.26" evidence="2"/>
<dbReference type="InterPro" id="IPR001509">
    <property type="entry name" value="Epimerase_deHydtase"/>
</dbReference>
<gene>
    <name evidence="2" type="primary">gnu</name>
    <name evidence="2" type="ORF">LMG26845_01835</name>
</gene>
<dbReference type="PANTHER" id="PTHR48079">
    <property type="entry name" value="PROTEIN YEEZ"/>
    <property type="match status" value="1"/>
</dbReference>
<evidence type="ECO:0000313" key="2">
    <source>
        <dbReference type="EMBL" id="CAB3637521.1"/>
    </source>
</evidence>
<dbReference type="AlphaFoldDB" id="A0A6J4ZW67"/>
<accession>A0A6J4ZW67</accession>
<dbReference type="PANTHER" id="PTHR48079:SF6">
    <property type="entry name" value="NAD(P)-BINDING DOMAIN-CONTAINING PROTEIN-RELATED"/>
    <property type="match status" value="1"/>
</dbReference>
<protein>
    <submittedName>
        <fullName evidence="2">N-acetyl-alpha-D-glucosaminyl-diphospho-ditrans, octacis-undecaprenol 4-epimerase</fullName>
        <ecNumber evidence="2">5.1.3.26</ecNumber>
    </submittedName>
</protein>
<keyword evidence="3" id="KW-1185">Reference proteome</keyword>
<keyword evidence="2" id="KW-0413">Isomerase</keyword>
<organism evidence="2 3">
    <name type="scientific">Achromobacter insuavis</name>
    <dbReference type="NCBI Taxonomy" id="1287735"/>
    <lineage>
        <taxon>Bacteria</taxon>
        <taxon>Pseudomonadati</taxon>
        <taxon>Pseudomonadota</taxon>
        <taxon>Betaproteobacteria</taxon>
        <taxon>Burkholderiales</taxon>
        <taxon>Alcaligenaceae</taxon>
        <taxon>Achromobacter</taxon>
    </lineage>
</organism>
<dbReference type="GO" id="GO:0016853">
    <property type="term" value="F:isomerase activity"/>
    <property type="evidence" value="ECO:0007669"/>
    <property type="project" value="UniProtKB-KW"/>
</dbReference>
<dbReference type="InterPro" id="IPR036291">
    <property type="entry name" value="NAD(P)-bd_dom_sf"/>
</dbReference>
<dbReference type="GO" id="GO:0005737">
    <property type="term" value="C:cytoplasm"/>
    <property type="evidence" value="ECO:0007669"/>
    <property type="project" value="TreeGrafter"/>
</dbReference>
<dbReference type="Proteomes" id="UP000507979">
    <property type="component" value="Unassembled WGS sequence"/>
</dbReference>
<evidence type="ECO:0000259" key="1">
    <source>
        <dbReference type="Pfam" id="PF01370"/>
    </source>
</evidence>
<dbReference type="GeneID" id="92897686"/>
<evidence type="ECO:0000313" key="3">
    <source>
        <dbReference type="Proteomes" id="UP000507979"/>
    </source>
</evidence>
<dbReference type="InterPro" id="IPR051783">
    <property type="entry name" value="NAD(P)-dependent_oxidoreduct"/>
</dbReference>
<dbReference type="EMBL" id="CADIJR010000012">
    <property type="protein sequence ID" value="CAB3637521.1"/>
    <property type="molecule type" value="Genomic_DNA"/>
</dbReference>
<dbReference type="SUPFAM" id="SSF51735">
    <property type="entry name" value="NAD(P)-binding Rossmann-fold domains"/>
    <property type="match status" value="1"/>
</dbReference>
<sequence length="312" mass="33638">MDTSRILVTGGTGFVGRRVVRDLYESGIPLRLLTRRAVTDPRVEVCNIPDMADDAALARAMVGVDVVCHLAGRAHVLGKAPADHEAQFESVNVDWTRRLAQAAFEAGVRRFVFVSSIGAVATYSVPGEPLHEGSPCQPTTPYGRSKLKAEGELADIAQRHGAELVVVRPPLVYGQGAPGNMARLARWVNAGIPLPLSNISNQRSLIHVDNLSAVLCACITKPQAAGHVFHVRDAQDYSTPDLLRRVAQALHRPARLFPAPQSLLRAVARAAGQGGSYEQLSGWLQVDDSQARKILGYQPAILPFELLDAVSK</sequence>
<dbReference type="GO" id="GO:0004029">
    <property type="term" value="F:aldehyde dehydrogenase (NAD+) activity"/>
    <property type="evidence" value="ECO:0007669"/>
    <property type="project" value="TreeGrafter"/>
</dbReference>
<proteinExistence type="predicted"/>
<dbReference type="Pfam" id="PF01370">
    <property type="entry name" value="Epimerase"/>
    <property type="match status" value="1"/>
</dbReference>
<name>A0A6J4ZW67_9BURK</name>
<feature type="domain" description="NAD-dependent epimerase/dehydratase" evidence="1">
    <location>
        <begin position="6"/>
        <end position="228"/>
    </location>
</feature>